<dbReference type="AlphaFoldDB" id="S8C0H0"/>
<organism evidence="1 2">
    <name type="scientific">Genlisea aurea</name>
    <dbReference type="NCBI Taxonomy" id="192259"/>
    <lineage>
        <taxon>Eukaryota</taxon>
        <taxon>Viridiplantae</taxon>
        <taxon>Streptophyta</taxon>
        <taxon>Embryophyta</taxon>
        <taxon>Tracheophyta</taxon>
        <taxon>Spermatophyta</taxon>
        <taxon>Magnoliopsida</taxon>
        <taxon>eudicotyledons</taxon>
        <taxon>Gunneridae</taxon>
        <taxon>Pentapetalae</taxon>
        <taxon>asterids</taxon>
        <taxon>lamiids</taxon>
        <taxon>Lamiales</taxon>
        <taxon>Lentibulariaceae</taxon>
        <taxon>Genlisea</taxon>
    </lineage>
</organism>
<evidence type="ECO:0000313" key="2">
    <source>
        <dbReference type="Proteomes" id="UP000015453"/>
    </source>
</evidence>
<reference evidence="1 2" key="1">
    <citation type="journal article" date="2013" name="BMC Genomics">
        <title>The miniature genome of a carnivorous plant Genlisea aurea contains a low number of genes and short non-coding sequences.</title>
        <authorList>
            <person name="Leushkin E.V."/>
            <person name="Sutormin R.A."/>
            <person name="Nabieva E.R."/>
            <person name="Penin A.A."/>
            <person name="Kondrashov A.S."/>
            <person name="Logacheva M.D."/>
        </authorList>
    </citation>
    <scope>NUCLEOTIDE SEQUENCE [LARGE SCALE GENOMIC DNA]</scope>
</reference>
<accession>S8C0H0</accession>
<feature type="non-terminal residue" evidence="1">
    <location>
        <position position="167"/>
    </location>
</feature>
<gene>
    <name evidence="1" type="ORF">M569_14660</name>
</gene>
<evidence type="ECO:0000313" key="1">
    <source>
        <dbReference type="EMBL" id="EPS60144.1"/>
    </source>
</evidence>
<dbReference type="PANTHER" id="PTHR47703:SF2">
    <property type="entry name" value="D-AMINOACID AMINOTRANSFERASE-LIKE PLP-DEPENDENT ENZYMES SUPERFAMILY PROTEIN"/>
    <property type="match status" value="1"/>
</dbReference>
<dbReference type="Proteomes" id="UP000015453">
    <property type="component" value="Unassembled WGS sequence"/>
</dbReference>
<sequence length="167" mass="18723">RLRKPLEKLRPPSITELVLSNDGDRILEGCLTNFFVVCFKSGLESFKHIEIQSAPVADGVLPGVIRQVIKETCFKMGLSFREIAPSWSSRGSWIEAFITSSLRIVQPVETIRAPVLPWDSIESNDDWKEISWVEKRFQGCCPGRITAILQKEVMKAASVESLSMASL</sequence>
<dbReference type="Gene3D" id="3.20.10.10">
    <property type="entry name" value="D-amino Acid Aminotransferase, subunit A, domain 2"/>
    <property type="match status" value="1"/>
</dbReference>
<keyword evidence="2" id="KW-1185">Reference proteome</keyword>
<dbReference type="InterPro" id="IPR043132">
    <property type="entry name" value="BCAT-like_C"/>
</dbReference>
<dbReference type="OrthoDB" id="59470at2759"/>
<dbReference type="InterPro" id="IPR036038">
    <property type="entry name" value="Aminotransferase-like"/>
</dbReference>
<proteinExistence type="predicted"/>
<name>S8C0H0_9LAMI</name>
<comment type="caution">
    <text evidence="1">The sequence shown here is derived from an EMBL/GenBank/DDBJ whole genome shotgun (WGS) entry which is preliminary data.</text>
</comment>
<dbReference type="GO" id="GO:0003824">
    <property type="term" value="F:catalytic activity"/>
    <property type="evidence" value="ECO:0007669"/>
    <property type="project" value="InterPro"/>
</dbReference>
<dbReference type="PANTHER" id="PTHR47703">
    <property type="entry name" value="D-AMINOACID AMINOTRANSFERASE-LIKE PLP-DEPENDENT ENZYMES SUPERFAMILY PROTEIN"/>
    <property type="match status" value="1"/>
</dbReference>
<feature type="non-terminal residue" evidence="1">
    <location>
        <position position="1"/>
    </location>
</feature>
<dbReference type="EMBL" id="AUSU01007787">
    <property type="protein sequence ID" value="EPS60144.1"/>
    <property type="molecule type" value="Genomic_DNA"/>
</dbReference>
<protein>
    <submittedName>
        <fullName evidence="1">Uncharacterized protein</fullName>
    </submittedName>
</protein>
<dbReference type="Pfam" id="PF01063">
    <property type="entry name" value="Aminotran_4"/>
    <property type="match status" value="1"/>
</dbReference>
<dbReference type="InterPro" id="IPR001544">
    <property type="entry name" value="Aminotrans_IV"/>
</dbReference>
<dbReference type="SUPFAM" id="SSF56752">
    <property type="entry name" value="D-aminoacid aminotransferase-like PLP-dependent enzymes"/>
    <property type="match status" value="1"/>
</dbReference>